<keyword evidence="3" id="KW-1185">Reference proteome</keyword>
<feature type="transmembrane region" description="Helical" evidence="1">
    <location>
        <begin position="151"/>
        <end position="171"/>
    </location>
</feature>
<dbReference type="EMBL" id="FNES01000016">
    <property type="protein sequence ID" value="SDK43625.1"/>
    <property type="molecule type" value="Genomic_DNA"/>
</dbReference>
<feature type="transmembrane region" description="Helical" evidence="1">
    <location>
        <begin position="210"/>
        <end position="230"/>
    </location>
</feature>
<dbReference type="RefSeq" id="WP_089688384.1">
    <property type="nucleotide sequence ID" value="NZ_FNES01000016.1"/>
</dbReference>
<name>A0A1G9BXD7_9GAMM</name>
<gene>
    <name evidence="2" type="ORF">SAMN04487954_11676</name>
</gene>
<feature type="transmembrane region" description="Helical" evidence="1">
    <location>
        <begin position="266"/>
        <end position="287"/>
    </location>
</feature>
<dbReference type="AlphaFoldDB" id="A0A1G9BXD7"/>
<dbReference type="InterPro" id="IPR007820">
    <property type="entry name" value="AbrB_fam"/>
</dbReference>
<keyword evidence="1" id="KW-0812">Transmembrane</keyword>
<dbReference type="Proteomes" id="UP000198525">
    <property type="component" value="Unassembled WGS sequence"/>
</dbReference>
<evidence type="ECO:0008006" key="4">
    <source>
        <dbReference type="Google" id="ProtNLM"/>
    </source>
</evidence>
<evidence type="ECO:0000313" key="3">
    <source>
        <dbReference type="Proteomes" id="UP000198525"/>
    </source>
</evidence>
<dbReference type="PIRSF" id="PIRSF038991">
    <property type="entry name" value="Protein_AbrB"/>
    <property type="match status" value="1"/>
</dbReference>
<dbReference type="NCBIfam" id="TIGR03082">
    <property type="entry name" value="Gneg_AbrB_dup"/>
    <property type="match status" value="2"/>
</dbReference>
<sequence length="353" mass="35819">MANPTLSRAGMPLATVVATLSLGYWLDGVGVPLGWMLGAMLASGAMAAVMGAPFPLPPALQRAGLVVLSTSTGLTVTAAAVETLWQWIPTILATIVVLVMISTLAAMPYAKAAGVDRPTAFFSLLPGGVVEMANLGQRYDANQSVISALHALRVGMIVLMLPATAALFSHAEASSSIGSAAGMLGPGPLLIALCIGSLGGAIGHLLKLPAAWLLGALIAVAGVSSTGLIATGSVPSIWIVAAQWLIGLSLGLRFTRQTITALPRALIVGIPVQCALVFASAMVALILSRLFDASPTTLILSTAGGGMAEMTLAGKLLGANVALIAGFHTLRAVAVNLLAIPIWKWISQQPAAT</sequence>
<feature type="transmembrane region" description="Helical" evidence="1">
    <location>
        <begin position="63"/>
        <end position="81"/>
    </location>
</feature>
<accession>A0A1G9BXD7</accession>
<dbReference type="GO" id="GO:0016020">
    <property type="term" value="C:membrane"/>
    <property type="evidence" value="ECO:0007669"/>
    <property type="project" value="InterPro"/>
</dbReference>
<evidence type="ECO:0000256" key="1">
    <source>
        <dbReference type="SAM" id="Phobius"/>
    </source>
</evidence>
<dbReference type="PANTHER" id="PTHR38457">
    <property type="entry name" value="REGULATOR ABRB-RELATED"/>
    <property type="match status" value="1"/>
</dbReference>
<evidence type="ECO:0000313" key="2">
    <source>
        <dbReference type="EMBL" id="SDK43625.1"/>
    </source>
</evidence>
<dbReference type="STRING" id="376427.SAMN04487954_11676"/>
<dbReference type="GO" id="GO:0010468">
    <property type="term" value="P:regulation of gene expression"/>
    <property type="evidence" value="ECO:0007669"/>
    <property type="project" value="InterPro"/>
</dbReference>
<dbReference type="OrthoDB" id="8527964at2"/>
<feature type="transmembrane region" description="Helical" evidence="1">
    <location>
        <begin position="32"/>
        <end position="51"/>
    </location>
</feature>
<feature type="transmembrane region" description="Helical" evidence="1">
    <location>
        <begin position="317"/>
        <end position="339"/>
    </location>
</feature>
<keyword evidence="1" id="KW-0472">Membrane</keyword>
<feature type="transmembrane region" description="Helical" evidence="1">
    <location>
        <begin position="177"/>
        <end position="198"/>
    </location>
</feature>
<protein>
    <recommendedName>
        <fullName evidence="4">Ammonia monooxygenase</fullName>
    </recommendedName>
</protein>
<dbReference type="Pfam" id="PF05145">
    <property type="entry name" value="AbrB"/>
    <property type="match status" value="1"/>
</dbReference>
<feature type="transmembrane region" description="Helical" evidence="1">
    <location>
        <begin position="87"/>
        <end position="107"/>
    </location>
</feature>
<reference evidence="2 3" key="1">
    <citation type="submission" date="2016-10" db="EMBL/GenBank/DDBJ databases">
        <authorList>
            <person name="de Groot N.N."/>
        </authorList>
    </citation>
    <scope>NUCLEOTIDE SEQUENCE [LARGE SCALE GENOMIC DNA]</scope>
    <source>
        <strain evidence="2 3">CGMCC 1.6133</strain>
    </source>
</reference>
<dbReference type="InterPro" id="IPR017516">
    <property type="entry name" value="AbrB_dup"/>
</dbReference>
<keyword evidence="1" id="KW-1133">Transmembrane helix</keyword>
<dbReference type="PANTHER" id="PTHR38457:SF1">
    <property type="entry name" value="REGULATOR ABRB-RELATED"/>
    <property type="match status" value="1"/>
</dbReference>
<feature type="transmembrane region" description="Helical" evidence="1">
    <location>
        <begin position="236"/>
        <end position="254"/>
    </location>
</feature>
<organism evidence="2 3">
    <name type="scientific">Billgrantia gudaonensis</name>
    <dbReference type="NCBI Taxonomy" id="376427"/>
    <lineage>
        <taxon>Bacteria</taxon>
        <taxon>Pseudomonadati</taxon>
        <taxon>Pseudomonadota</taxon>
        <taxon>Gammaproteobacteria</taxon>
        <taxon>Oceanospirillales</taxon>
        <taxon>Halomonadaceae</taxon>
        <taxon>Billgrantia</taxon>
    </lineage>
</organism>
<proteinExistence type="predicted"/>